<keyword evidence="4 6" id="KW-0472">Membrane</keyword>
<dbReference type="PANTHER" id="PTHR33048:SF162">
    <property type="entry name" value="SATRATOXIN BIOSYNTHESIS SC1 CLUSTER PROTEIN 4"/>
    <property type="match status" value="1"/>
</dbReference>
<dbReference type="InterPro" id="IPR049326">
    <property type="entry name" value="Rhodopsin_dom_fungi"/>
</dbReference>
<keyword evidence="2 6" id="KW-0812">Transmembrane</keyword>
<protein>
    <recommendedName>
        <fullName evidence="7">Rhodopsin domain-containing protein</fullName>
    </recommendedName>
</protein>
<accession>A0A2J6PV39</accession>
<feature type="transmembrane region" description="Helical" evidence="6">
    <location>
        <begin position="6"/>
        <end position="28"/>
    </location>
</feature>
<dbReference type="PANTHER" id="PTHR33048">
    <property type="entry name" value="PTH11-LIKE INTEGRAL MEMBRANE PROTEIN (AFU_ORTHOLOGUE AFUA_5G11245)"/>
    <property type="match status" value="1"/>
</dbReference>
<evidence type="ECO:0000256" key="5">
    <source>
        <dbReference type="ARBA" id="ARBA00038359"/>
    </source>
</evidence>
<evidence type="ECO:0000256" key="4">
    <source>
        <dbReference type="ARBA" id="ARBA00023136"/>
    </source>
</evidence>
<reference evidence="8 9" key="1">
    <citation type="submission" date="2016-05" db="EMBL/GenBank/DDBJ databases">
        <title>A degradative enzymes factory behind the ericoid mycorrhizal symbiosis.</title>
        <authorList>
            <consortium name="DOE Joint Genome Institute"/>
            <person name="Martino E."/>
            <person name="Morin E."/>
            <person name="Grelet G."/>
            <person name="Kuo A."/>
            <person name="Kohler A."/>
            <person name="Daghino S."/>
            <person name="Barry K."/>
            <person name="Choi C."/>
            <person name="Cichocki N."/>
            <person name="Clum A."/>
            <person name="Copeland A."/>
            <person name="Hainaut M."/>
            <person name="Haridas S."/>
            <person name="Labutti K."/>
            <person name="Lindquist E."/>
            <person name="Lipzen A."/>
            <person name="Khouja H.-R."/>
            <person name="Murat C."/>
            <person name="Ohm R."/>
            <person name="Olson A."/>
            <person name="Spatafora J."/>
            <person name="Veneault-Fourrey C."/>
            <person name="Henrissat B."/>
            <person name="Grigoriev I."/>
            <person name="Martin F."/>
            <person name="Perotto S."/>
        </authorList>
    </citation>
    <scope>NUCLEOTIDE SEQUENCE [LARGE SCALE GENOMIC DNA]</scope>
    <source>
        <strain evidence="8 9">UAMH 7357</strain>
    </source>
</reference>
<sequence length="383" mass="43144">MYNETQFMAIVWSLWSVALVTSIGRVILRYRIQGQFHAEDYFALLGFIFLSALMAVVTVITPIFETERNYLIAVVSNPLTPLPLPEAQFEAQNVKALKFMFAQMLLFWSTVWAGKFSLLVFFRNMVIGLPRYMYIWWAVFTLVLLTYLACMLSNFLTCAPLDKYWSATGCSSPDDLKRSDASIKFATAADIFADLLVMLLPLRLLWTLQISRKQKVALGCVFSLGIIVVVFAFVRLSNVTKATSQAKTDPTTLANGPILLSLWSTIEAAVAVLVANLPAFRSLLRTAGNTRRTNSARSKSANFNAYAHGSHATSSRSAIKRHSIELESLHSADEIFGRTREHDRAYEMNKESHIVRTTDIRVDSRERYEGDILETSDRKLSHA</sequence>
<feature type="transmembrane region" description="Helical" evidence="6">
    <location>
        <begin position="185"/>
        <end position="204"/>
    </location>
</feature>
<evidence type="ECO:0000256" key="3">
    <source>
        <dbReference type="ARBA" id="ARBA00022989"/>
    </source>
</evidence>
<evidence type="ECO:0000256" key="2">
    <source>
        <dbReference type="ARBA" id="ARBA00022692"/>
    </source>
</evidence>
<dbReference type="STRING" id="1745343.A0A2J6PV39"/>
<dbReference type="InterPro" id="IPR052337">
    <property type="entry name" value="SAT4-like"/>
</dbReference>
<dbReference type="OrthoDB" id="444631at2759"/>
<feature type="transmembrane region" description="Helical" evidence="6">
    <location>
        <begin position="216"/>
        <end position="236"/>
    </location>
</feature>
<feature type="transmembrane region" description="Helical" evidence="6">
    <location>
        <begin position="134"/>
        <end position="156"/>
    </location>
</feature>
<dbReference type="Pfam" id="PF20684">
    <property type="entry name" value="Fung_rhodopsin"/>
    <property type="match status" value="1"/>
</dbReference>
<comment type="subcellular location">
    <subcellularLocation>
        <location evidence="1">Membrane</location>
        <topology evidence="1">Multi-pass membrane protein</topology>
    </subcellularLocation>
</comment>
<dbReference type="Proteomes" id="UP000235672">
    <property type="component" value="Unassembled WGS sequence"/>
</dbReference>
<proteinExistence type="inferred from homology"/>
<organism evidence="8 9">
    <name type="scientific">Hyaloscypha hepaticicola</name>
    <dbReference type="NCBI Taxonomy" id="2082293"/>
    <lineage>
        <taxon>Eukaryota</taxon>
        <taxon>Fungi</taxon>
        <taxon>Dikarya</taxon>
        <taxon>Ascomycota</taxon>
        <taxon>Pezizomycotina</taxon>
        <taxon>Leotiomycetes</taxon>
        <taxon>Helotiales</taxon>
        <taxon>Hyaloscyphaceae</taxon>
        <taxon>Hyaloscypha</taxon>
    </lineage>
</organism>
<evidence type="ECO:0000259" key="7">
    <source>
        <dbReference type="Pfam" id="PF20684"/>
    </source>
</evidence>
<evidence type="ECO:0000313" key="8">
    <source>
        <dbReference type="EMBL" id="PMD17859.1"/>
    </source>
</evidence>
<feature type="transmembrane region" description="Helical" evidence="6">
    <location>
        <begin position="99"/>
        <end position="122"/>
    </location>
</feature>
<evidence type="ECO:0000256" key="1">
    <source>
        <dbReference type="ARBA" id="ARBA00004141"/>
    </source>
</evidence>
<feature type="domain" description="Rhodopsin" evidence="7">
    <location>
        <begin position="25"/>
        <end position="285"/>
    </location>
</feature>
<evidence type="ECO:0000256" key="6">
    <source>
        <dbReference type="SAM" id="Phobius"/>
    </source>
</evidence>
<dbReference type="EMBL" id="KZ613497">
    <property type="protein sequence ID" value="PMD17859.1"/>
    <property type="molecule type" value="Genomic_DNA"/>
</dbReference>
<feature type="transmembrane region" description="Helical" evidence="6">
    <location>
        <begin position="40"/>
        <end position="64"/>
    </location>
</feature>
<comment type="similarity">
    <text evidence="5">Belongs to the SAT4 family.</text>
</comment>
<dbReference type="GO" id="GO:0016020">
    <property type="term" value="C:membrane"/>
    <property type="evidence" value="ECO:0007669"/>
    <property type="project" value="UniProtKB-SubCell"/>
</dbReference>
<evidence type="ECO:0000313" key="9">
    <source>
        <dbReference type="Proteomes" id="UP000235672"/>
    </source>
</evidence>
<feature type="transmembrane region" description="Helical" evidence="6">
    <location>
        <begin position="256"/>
        <end position="275"/>
    </location>
</feature>
<name>A0A2J6PV39_9HELO</name>
<keyword evidence="9" id="KW-1185">Reference proteome</keyword>
<gene>
    <name evidence="8" type="ORF">NA56DRAFT_631166</name>
</gene>
<dbReference type="AlphaFoldDB" id="A0A2J6PV39"/>
<keyword evidence="3 6" id="KW-1133">Transmembrane helix</keyword>